<reference evidence="1" key="1">
    <citation type="journal article" date="2014" name="Front. Microbiol.">
        <title>High frequency of phylogenetically diverse reductive dehalogenase-homologous genes in deep subseafloor sedimentary metagenomes.</title>
        <authorList>
            <person name="Kawai M."/>
            <person name="Futagami T."/>
            <person name="Toyoda A."/>
            <person name="Takaki Y."/>
            <person name="Nishi S."/>
            <person name="Hori S."/>
            <person name="Arai W."/>
            <person name="Tsubouchi T."/>
            <person name="Morono Y."/>
            <person name="Uchiyama I."/>
            <person name="Ito T."/>
            <person name="Fujiyama A."/>
            <person name="Inagaki F."/>
            <person name="Takami H."/>
        </authorList>
    </citation>
    <scope>NUCLEOTIDE SEQUENCE</scope>
    <source>
        <strain evidence="1">Expedition CK06-06</strain>
    </source>
</reference>
<gene>
    <name evidence="1" type="ORF">S01H1_72816</name>
</gene>
<organism evidence="1">
    <name type="scientific">marine sediment metagenome</name>
    <dbReference type="NCBI Taxonomy" id="412755"/>
    <lineage>
        <taxon>unclassified sequences</taxon>
        <taxon>metagenomes</taxon>
        <taxon>ecological metagenomes</taxon>
    </lineage>
</organism>
<comment type="caution">
    <text evidence="1">The sequence shown here is derived from an EMBL/GenBank/DDBJ whole genome shotgun (WGS) entry which is preliminary data.</text>
</comment>
<proteinExistence type="predicted"/>
<name>X0XSH4_9ZZZZ</name>
<sequence length="56" mass="6083">MAVSDQESGEVLHVTDDPRQASLDGSYLGLSETQRTGIESMCMDIRSPCIASTQKH</sequence>
<protein>
    <submittedName>
        <fullName evidence="1">Uncharacterized protein</fullName>
    </submittedName>
</protein>
<dbReference type="AlphaFoldDB" id="X0XSH4"/>
<dbReference type="EMBL" id="BARS01048602">
    <property type="protein sequence ID" value="GAG38282.1"/>
    <property type="molecule type" value="Genomic_DNA"/>
</dbReference>
<accession>X0XSH4</accession>
<evidence type="ECO:0000313" key="1">
    <source>
        <dbReference type="EMBL" id="GAG38282.1"/>
    </source>
</evidence>
<feature type="non-terminal residue" evidence="1">
    <location>
        <position position="56"/>
    </location>
</feature>